<dbReference type="InterPro" id="IPR022684">
    <property type="entry name" value="Calpain_cysteine_protease"/>
</dbReference>
<reference evidence="9" key="1">
    <citation type="submission" date="2021-01" db="EMBL/GenBank/DDBJ databases">
        <authorList>
            <person name="Corre E."/>
            <person name="Pelletier E."/>
            <person name="Niang G."/>
            <person name="Scheremetjew M."/>
            <person name="Finn R."/>
            <person name="Kale V."/>
            <person name="Holt S."/>
            <person name="Cochrane G."/>
            <person name="Meng A."/>
            <person name="Brown T."/>
            <person name="Cohen L."/>
        </authorList>
    </citation>
    <scope>NUCLEOTIDE SEQUENCE</scope>
    <source>
        <strain evidence="9">CCMP2084</strain>
    </source>
</reference>
<feature type="active site" evidence="5 6">
    <location>
        <position position="148"/>
    </location>
</feature>
<dbReference type="AlphaFoldDB" id="A0A7S2U768"/>
<dbReference type="Pfam" id="PF00648">
    <property type="entry name" value="Peptidase_C2"/>
    <property type="match status" value="1"/>
</dbReference>
<evidence type="ECO:0000259" key="8">
    <source>
        <dbReference type="PROSITE" id="PS50203"/>
    </source>
</evidence>
<evidence type="ECO:0000256" key="3">
    <source>
        <dbReference type="ARBA" id="ARBA00022801"/>
    </source>
</evidence>
<feature type="transmembrane region" description="Helical" evidence="7">
    <location>
        <begin position="31"/>
        <end position="63"/>
    </location>
</feature>
<keyword evidence="7" id="KW-1133">Transmembrane helix</keyword>
<evidence type="ECO:0000256" key="4">
    <source>
        <dbReference type="ARBA" id="ARBA00022807"/>
    </source>
</evidence>
<name>A0A7S2U768_9STRA</name>
<dbReference type="Gene3D" id="3.90.70.10">
    <property type="entry name" value="Cysteine proteinases"/>
    <property type="match status" value="1"/>
</dbReference>
<accession>A0A7S2U768</accession>
<feature type="active site" evidence="5 6">
    <location>
        <position position="397"/>
    </location>
</feature>
<evidence type="ECO:0000256" key="2">
    <source>
        <dbReference type="ARBA" id="ARBA00022670"/>
    </source>
</evidence>
<sequence>MGSSRKSKKKEDGGTGRPTIRQLYDGNAGPLWNLLCCPFVCTIGLLYRSMAVFCVPCIGVLFFRCWRFLHRNVFFCCGWPYEDDSFFGAEALGDHSANTDGKETAQAMERDTDWVRAGDLDAFQGKRPQLFEGKIEPDDLCQGAVGDCWLVAAFACASEHPDCIRRLFKTKEYNPRGLYKVKIFDPIQKKFVVVSVDDRIPCEKGTKVPRFMNPNGGELWAVILEKAYAKYCGSYAKLDGGFVLWGWYSMTGDNVFQMSLDGQATWKREDMVPIKDPKDKRACGFRKTKESYTEDKLWTLLKKYDKQKALMSASIGKTDYGQFAGPNGEQMLEKEGLVAGHAYSVIQAIEIKKNSIMDMGNKMGKDMGNKIGIKMGGSSGGLDLKDGEKLQLLQLRNPWGTFEWKGDWSDKSALWDQYPSVKKEHHVDADDGAFWISFDDFKQMYTRVNVCDRTTSKDLSLDVSENDGSCGIVKGWLCGCGEFWICCKGVRNLYCGHRTTDETLDANESCWCCCV</sequence>
<organism evidence="9">
    <name type="scientific">Attheya septentrionalis</name>
    <dbReference type="NCBI Taxonomy" id="420275"/>
    <lineage>
        <taxon>Eukaryota</taxon>
        <taxon>Sar</taxon>
        <taxon>Stramenopiles</taxon>
        <taxon>Ochrophyta</taxon>
        <taxon>Bacillariophyta</taxon>
        <taxon>Coscinodiscophyceae</taxon>
        <taxon>Chaetocerotophycidae</taxon>
        <taxon>Chaetocerotales</taxon>
        <taxon>Attheyaceae</taxon>
        <taxon>Attheya</taxon>
    </lineage>
</organism>
<gene>
    <name evidence="9" type="ORF">ASEP1449_LOCUS2031</name>
</gene>
<protein>
    <recommendedName>
        <fullName evidence="8">Calpain catalytic domain-containing protein</fullName>
    </recommendedName>
</protein>
<keyword evidence="7" id="KW-0812">Transmembrane</keyword>
<evidence type="ECO:0000256" key="7">
    <source>
        <dbReference type="SAM" id="Phobius"/>
    </source>
</evidence>
<evidence type="ECO:0000256" key="5">
    <source>
        <dbReference type="PIRSR" id="PIRSR622684-1"/>
    </source>
</evidence>
<dbReference type="PANTHER" id="PTHR10183">
    <property type="entry name" value="CALPAIN"/>
    <property type="match status" value="1"/>
</dbReference>
<dbReference type="PROSITE" id="PS50203">
    <property type="entry name" value="CALPAIN_CAT"/>
    <property type="match status" value="1"/>
</dbReference>
<proteinExistence type="inferred from homology"/>
<dbReference type="GO" id="GO:0005737">
    <property type="term" value="C:cytoplasm"/>
    <property type="evidence" value="ECO:0007669"/>
    <property type="project" value="TreeGrafter"/>
</dbReference>
<dbReference type="EMBL" id="HBHQ01003119">
    <property type="protein sequence ID" value="CAD9810208.1"/>
    <property type="molecule type" value="Transcribed_RNA"/>
</dbReference>
<dbReference type="InterPro" id="IPR038765">
    <property type="entry name" value="Papain-like_cys_pep_sf"/>
</dbReference>
<dbReference type="CDD" id="cd00044">
    <property type="entry name" value="CysPc"/>
    <property type="match status" value="1"/>
</dbReference>
<dbReference type="GO" id="GO:0004198">
    <property type="term" value="F:calcium-dependent cysteine-type endopeptidase activity"/>
    <property type="evidence" value="ECO:0007669"/>
    <property type="project" value="InterPro"/>
</dbReference>
<evidence type="ECO:0000256" key="1">
    <source>
        <dbReference type="ARBA" id="ARBA00007623"/>
    </source>
</evidence>
<dbReference type="GO" id="GO:0006508">
    <property type="term" value="P:proteolysis"/>
    <property type="evidence" value="ECO:0007669"/>
    <property type="project" value="UniProtKB-KW"/>
</dbReference>
<dbReference type="InterPro" id="IPR000169">
    <property type="entry name" value="Pept_cys_AS"/>
</dbReference>
<evidence type="ECO:0000313" key="9">
    <source>
        <dbReference type="EMBL" id="CAD9810208.1"/>
    </source>
</evidence>
<keyword evidence="3 6" id="KW-0378">Hydrolase</keyword>
<dbReference type="SUPFAM" id="SSF54001">
    <property type="entry name" value="Cysteine proteinases"/>
    <property type="match status" value="1"/>
</dbReference>
<dbReference type="PROSITE" id="PS00139">
    <property type="entry name" value="THIOL_PROTEASE_CYS"/>
    <property type="match status" value="1"/>
</dbReference>
<dbReference type="SMART" id="SM00230">
    <property type="entry name" value="CysPc"/>
    <property type="match status" value="1"/>
</dbReference>
<evidence type="ECO:0000256" key="6">
    <source>
        <dbReference type="PROSITE-ProRule" id="PRU00239"/>
    </source>
</evidence>
<keyword evidence="4 6" id="KW-0788">Thiol protease</keyword>
<dbReference type="PANTHER" id="PTHR10183:SF379">
    <property type="entry name" value="CALPAIN-5"/>
    <property type="match status" value="1"/>
</dbReference>
<feature type="active site" evidence="5 6">
    <location>
        <position position="341"/>
    </location>
</feature>
<comment type="similarity">
    <text evidence="1">Belongs to the peptidase C2 family.</text>
</comment>
<keyword evidence="2 6" id="KW-0645">Protease</keyword>
<keyword evidence="7" id="KW-0472">Membrane</keyword>
<dbReference type="InterPro" id="IPR001300">
    <property type="entry name" value="Peptidase_C2_calpain_cat"/>
</dbReference>
<feature type="domain" description="Calpain catalytic" evidence="8">
    <location>
        <begin position="80"/>
        <end position="454"/>
    </location>
</feature>